<sequence>MKWGDQKRDFHPILAVWPEYRPLHNWWHMIEYAESEPHKPAWRDRRVPSPDGGVKVDIYRDQDTAVEAAATLNLRLSQALEERALEEELCCNLGDEADQAALCGFSSMTSIPSWNVAPAMSLGN</sequence>
<reference evidence="2" key="1">
    <citation type="journal article" date="2020" name="Mol. Plant Microbe">
        <title>Rhizobial microsymbionts of the narrowly endemic Oxytropis species growing in Kamchatka are characterized by significant genetic diversity and possess a set of genes that are associated with T3SS and T6SS secretion systems and can affect the development of symbiosis.</title>
        <authorList>
            <person name="Safronova V."/>
            <person name="Guro P."/>
            <person name="Sazanova A."/>
            <person name="Kuznetsova I."/>
            <person name="Belimov A."/>
            <person name="Yakubov V."/>
            <person name="Chirak E."/>
            <person name="Afonin A."/>
            <person name="Gogolev Y."/>
            <person name="Andronov E."/>
            <person name="Tikhonovich I."/>
        </authorList>
    </citation>
    <scope>NUCLEOTIDE SEQUENCE [LARGE SCALE GENOMIC DNA]</scope>
    <source>
        <strain evidence="2">583</strain>
    </source>
</reference>
<organism evidence="1 2">
    <name type="scientific">Mesorhizobium huakuii</name>
    <dbReference type="NCBI Taxonomy" id="28104"/>
    <lineage>
        <taxon>Bacteria</taxon>
        <taxon>Pseudomonadati</taxon>
        <taxon>Pseudomonadota</taxon>
        <taxon>Alphaproteobacteria</taxon>
        <taxon>Hyphomicrobiales</taxon>
        <taxon>Phyllobacteriaceae</taxon>
        <taxon>Mesorhizobium</taxon>
    </lineage>
</organism>
<dbReference type="AlphaFoldDB" id="A0A7G6SL58"/>
<evidence type="ECO:0000313" key="1">
    <source>
        <dbReference type="EMBL" id="QND55240.1"/>
    </source>
</evidence>
<name>A0A7G6SL58_9HYPH</name>
<gene>
    <name evidence="1" type="ORF">HB778_29190</name>
</gene>
<evidence type="ECO:0000313" key="2">
    <source>
        <dbReference type="Proteomes" id="UP000515465"/>
    </source>
</evidence>
<dbReference type="Proteomes" id="UP000515465">
    <property type="component" value="Chromosome"/>
</dbReference>
<accession>A0A7G6SL58</accession>
<dbReference type="RefSeq" id="WP_183465326.1">
    <property type="nucleotide sequence ID" value="NZ_CP050296.1"/>
</dbReference>
<proteinExistence type="predicted"/>
<protein>
    <submittedName>
        <fullName evidence="1">Uncharacterized protein</fullName>
    </submittedName>
</protein>
<dbReference type="EMBL" id="CP050296">
    <property type="protein sequence ID" value="QND55240.1"/>
    <property type="molecule type" value="Genomic_DNA"/>
</dbReference>